<organism evidence="1 2">
    <name type="scientific">Alteromonas lipolytica</name>
    <dbReference type="NCBI Taxonomy" id="1856405"/>
    <lineage>
        <taxon>Bacteria</taxon>
        <taxon>Pseudomonadati</taxon>
        <taxon>Pseudomonadota</taxon>
        <taxon>Gammaproteobacteria</taxon>
        <taxon>Alteromonadales</taxon>
        <taxon>Alteromonadaceae</taxon>
        <taxon>Alteromonas/Salinimonas group</taxon>
        <taxon>Alteromonas</taxon>
    </lineage>
</organism>
<dbReference type="Proteomes" id="UP000176037">
    <property type="component" value="Unassembled WGS sequence"/>
</dbReference>
<dbReference type="InterPro" id="IPR029044">
    <property type="entry name" value="Nucleotide-diphossugar_trans"/>
</dbReference>
<accession>A0A1E8FDS0</accession>
<comment type="caution">
    <text evidence="1">The sequence shown here is derived from an EMBL/GenBank/DDBJ whole genome shotgun (WGS) entry which is preliminary data.</text>
</comment>
<name>A0A1E8FDS0_9ALTE</name>
<evidence type="ECO:0008006" key="3">
    <source>
        <dbReference type="Google" id="ProtNLM"/>
    </source>
</evidence>
<gene>
    <name evidence="1" type="ORF">BFC17_21210</name>
</gene>
<protein>
    <recommendedName>
        <fullName evidence="3">Alpha 1,4-glycosyltransferase domain-containing protein</fullName>
    </recommendedName>
</protein>
<dbReference type="SUPFAM" id="SSF53448">
    <property type="entry name" value="Nucleotide-diphospho-sugar transferases"/>
    <property type="match status" value="1"/>
</dbReference>
<keyword evidence="2" id="KW-1185">Reference proteome</keyword>
<dbReference type="OrthoDB" id="5354021at2"/>
<sequence>MLLKELAKTIFKALKPLKTTDFDDLLSVADTLQEDTKTDNYQVHFLWVEGTLSTLELLCINSFAKNGFDVILWHYGDITNPPENVSLKDGRELINEDRIFTYSNGSLAGFADLFRYKVLSVYGGIWADTDVICLTSKKQFSQNKQPILVSEKLNGIIKVNNNFIFWPNPIKGDFIDLAYSFSDAFLPDKQYWGDCGPKLLHSLAINYPHLTPRIMSPSFCNPFEHTKCPSILITPNTKIAESTLFLHCYNETWRRNKVDKNASFPESSIIGRLSKLYL</sequence>
<evidence type="ECO:0000313" key="1">
    <source>
        <dbReference type="EMBL" id="OFI34070.1"/>
    </source>
</evidence>
<dbReference type="STRING" id="1856405.BFC17_21210"/>
<dbReference type="RefSeq" id="WP_070176998.1">
    <property type="nucleotide sequence ID" value="NZ_BMJR01000003.1"/>
</dbReference>
<dbReference type="EMBL" id="MJIC01000014">
    <property type="protein sequence ID" value="OFI34070.1"/>
    <property type="molecule type" value="Genomic_DNA"/>
</dbReference>
<dbReference type="Gene3D" id="3.90.550.20">
    <property type="match status" value="1"/>
</dbReference>
<reference evidence="1 2" key="1">
    <citation type="submission" date="2016-09" db="EMBL/GenBank/DDBJ databases">
        <title>Alteromonas lipolytica, a new species isolated from sea water.</title>
        <authorList>
            <person name="Wu Y.-H."/>
            <person name="Cheng H."/>
            <person name="Xu X.-W."/>
        </authorList>
    </citation>
    <scope>NUCLEOTIDE SEQUENCE [LARGE SCALE GENOMIC DNA]</scope>
    <source>
        <strain evidence="1 2">JW12</strain>
    </source>
</reference>
<proteinExistence type="predicted"/>
<dbReference type="AlphaFoldDB" id="A0A1E8FDS0"/>
<dbReference type="Pfam" id="PF04488">
    <property type="entry name" value="Gly_transf_sug"/>
    <property type="match status" value="1"/>
</dbReference>
<dbReference type="InterPro" id="IPR007577">
    <property type="entry name" value="GlycoTrfase_DXD_sugar-bd_CS"/>
</dbReference>
<evidence type="ECO:0000313" key="2">
    <source>
        <dbReference type="Proteomes" id="UP000176037"/>
    </source>
</evidence>